<dbReference type="InterPro" id="IPR018527">
    <property type="entry name" value="Rubredoxin_Fe_BS"/>
</dbReference>
<dbReference type="InterPro" id="IPR024935">
    <property type="entry name" value="Rubredoxin_dom"/>
</dbReference>
<dbReference type="SUPFAM" id="SSF57802">
    <property type="entry name" value="Rubredoxin-like"/>
    <property type="match status" value="1"/>
</dbReference>
<dbReference type="Proteomes" id="UP000256864">
    <property type="component" value="Unassembled WGS sequence"/>
</dbReference>
<dbReference type="AlphaFoldDB" id="A0A371NC09"/>
<comment type="caution">
    <text evidence="6">The sequence shown here is derived from an EMBL/GenBank/DDBJ whole genome shotgun (WGS) entry which is preliminary data.</text>
</comment>
<reference evidence="6 7" key="1">
    <citation type="submission" date="2018-07" db="EMBL/GenBank/DDBJ databases">
        <title>Genomic Encyclopedia of Type Strains, Phase IV (KMG-IV): sequencing the most valuable type-strain genomes for metagenomic binning, comparative biology and taxonomic classification.</title>
        <authorList>
            <person name="Goeker M."/>
        </authorList>
    </citation>
    <scope>NUCLEOTIDE SEQUENCE [LARGE SCALE GENOMIC DNA]</scope>
    <source>
        <strain evidence="6 7">DSM 7466</strain>
    </source>
</reference>
<evidence type="ECO:0000256" key="4">
    <source>
        <dbReference type="ARBA" id="ARBA00023004"/>
    </source>
</evidence>
<dbReference type="EMBL" id="QREL01000001">
    <property type="protein sequence ID" value="REE28047.1"/>
    <property type="molecule type" value="Genomic_DNA"/>
</dbReference>
<keyword evidence="3" id="KW-0249">Electron transport</keyword>
<proteinExistence type="predicted"/>
<keyword evidence="7" id="KW-1185">Reference proteome</keyword>
<dbReference type="Gene3D" id="2.20.28.10">
    <property type="match status" value="1"/>
</dbReference>
<keyword evidence="1" id="KW-0813">Transport</keyword>
<keyword evidence="2" id="KW-0479">Metal-binding</keyword>
<sequence>MKICRICGYQIPEDEFNLLEDGWVCPRCGVGKEELEDSAEPLRGRDPLMLIFRAMTVGLWRVLGNGSQGVTREMGSVIADNIRHGDDPLKSAADYFIEHGFAASISADTENFALNVKNCSFYGFCCSLEDDGVLLSTCPYANTAAAVLERTTGYRYRIKRNKGDHGHIIEFSRISKK</sequence>
<evidence type="ECO:0000313" key="6">
    <source>
        <dbReference type="EMBL" id="REE28047.1"/>
    </source>
</evidence>
<dbReference type="InterPro" id="IPR024934">
    <property type="entry name" value="Rubredoxin-like_dom"/>
</dbReference>
<name>A0A371NC09_9EURY</name>
<feature type="domain" description="Rubredoxin-like" evidence="5">
    <location>
        <begin position="4"/>
        <end position="38"/>
    </location>
</feature>
<dbReference type="GO" id="GO:0005506">
    <property type="term" value="F:iron ion binding"/>
    <property type="evidence" value="ECO:0007669"/>
    <property type="project" value="InterPro"/>
</dbReference>
<evidence type="ECO:0000313" key="7">
    <source>
        <dbReference type="Proteomes" id="UP000256864"/>
    </source>
</evidence>
<dbReference type="PROSITE" id="PS00202">
    <property type="entry name" value="RUBREDOXIN"/>
    <property type="match status" value="1"/>
</dbReference>
<gene>
    <name evidence="6" type="ORF">C7452_0033</name>
</gene>
<accession>A0A371NC09</accession>
<evidence type="ECO:0000259" key="5">
    <source>
        <dbReference type="PROSITE" id="PS50903"/>
    </source>
</evidence>
<protein>
    <submittedName>
        <fullName evidence="6">Rubredoxin</fullName>
    </submittedName>
</protein>
<keyword evidence="4" id="KW-0408">Iron</keyword>
<dbReference type="PROSITE" id="PS50903">
    <property type="entry name" value="RUBREDOXIN_LIKE"/>
    <property type="match status" value="1"/>
</dbReference>
<evidence type="ECO:0000256" key="1">
    <source>
        <dbReference type="ARBA" id="ARBA00022448"/>
    </source>
</evidence>
<evidence type="ECO:0000256" key="3">
    <source>
        <dbReference type="ARBA" id="ARBA00022982"/>
    </source>
</evidence>
<evidence type="ECO:0000256" key="2">
    <source>
        <dbReference type="ARBA" id="ARBA00022723"/>
    </source>
</evidence>
<dbReference type="CDD" id="cd00730">
    <property type="entry name" value="rubredoxin"/>
    <property type="match status" value="1"/>
</dbReference>
<dbReference type="RefSeq" id="WP_115891908.1">
    <property type="nucleotide sequence ID" value="NZ_QREL01000001.1"/>
</dbReference>
<organism evidence="6 7">
    <name type="scientific">Methanothermobacter defluvii</name>
    <dbReference type="NCBI Taxonomy" id="49339"/>
    <lineage>
        <taxon>Archaea</taxon>
        <taxon>Methanobacteriati</taxon>
        <taxon>Methanobacteriota</taxon>
        <taxon>Methanomada group</taxon>
        <taxon>Methanobacteria</taxon>
        <taxon>Methanobacteriales</taxon>
        <taxon>Methanobacteriaceae</taxon>
        <taxon>Methanothermobacter</taxon>
    </lineage>
</organism>